<evidence type="ECO:0000313" key="3">
    <source>
        <dbReference type="Proteomes" id="UP000238081"/>
    </source>
</evidence>
<dbReference type="InterPro" id="IPR052159">
    <property type="entry name" value="Competence_DNA_uptake"/>
</dbReference>
<dbReference type="AlphaFoldDB" id="A0A2S7F9E0"/>
<dbReference type="EMBL" id="LRDH01000116">
    <property type="protein sequence ID" value="PPV13894.1"/>
    <property type="molecule type" value="Genomic_DNA"/>
</dbReference>
<dbReference type="Pfam" id="PF00753">
    <property type="entry name" value="Lactamase_B"/>
    <property type="match status" value="1"/>
</dbReference>
<proteinExistence type="predicted"/>
<protein>
    <submittedName>
        <fullName evidence="2">MBL fold metallo-hydrolase</fullName>
    </submittedName>
</protein>
<dbReference type="PANTHER" id="PTHR30619">
    <property type="entry name" value="DNA INTERNALIZATION/COMPETENCE PROTEIN COMEC/REC2"/>
    <property type="match status" value="1"/>
</dbReference>
<dbReference type="InterPro" id="IPR001279">
    <property type="entry name" value="Metallo-B-lactamas"/>
</dbReference>
<keyword evidence="2" id="KW-0378">Hydrolase</keyword>
<comment type="caution">
    <text evidence="2">The sequence shown here is derived from an EMBL/GenBank/DDBJ whole genome shotgun (WGS) entry which is preliminary data.</text>
</comment>
<dbReference type="SUPFAM" id="SSF56281">
    <property type="entry name" value="Metallo-hydrolase/oxidoreductase"/>
    <property type="match status" value="1"/>
</dbReference>
<dbReference type="Proteomes" id="UP000238081">
    <property type="component" value="Unassembled WGS sequence"/>
</dbReference>
<evidence type="ECO:0000259" key="1">
    <source>
        <dbReference type="Pfam" id="PF00753"/>
    </source>
</evidence>
<sequence length="293" mass="32884">MGKNKLKKFIGTIMAALGISFGLNGCSDYSKKSVDSPSTNIAEVNNIENAPFEITFMNVGKADSIFLSIYDKNIMIDTGLNSTKDNVVSQLKEKNIDSIDYLILTHMDKDHIGGADAILNEFKVDNVIQADYSKDSKQYNQYIKAIEKNNINPILIHDNINVKTDNAEINIYPALKKSYSQSNDYSIIVSINYGKYNFLFAGDAEEERLAEFINSNNEKYTLVKMPHHGKINSLSEKFIKSINPSYSIITCSDEELPDEDTIKLLNKYNVKNFLTKDGEIVVKTDGNNISISQ</sequence>
<dbReference type="InterPro" id="IPR035681">
    <property type="entry name" value="ComA-like_MBL"/>
</dbReference>
<dbReference type="CDD" id="cd07731">
    <property type="entry name" value="ComA-like_MBL-fold"/>
    <property type="match status" value="1"/>
</dbReference>
<dbReference type="GO" id="GO:0016787">
    <property type="term" value="F:hydrolase activity"/>
    <property type="evidence" value="ECO:0007669"/>
    <property type="project" value="UniProtKB-KW"/>
</dbReference>
<dbReference type="RefSeq" id="WP_043662423.1">
    <property type="nucleotide sequence ID" value="NZ_JSEG01000003.1"/>
</dbReference>
<organism evidence="2 3">
    <name type="scientific">Clostridium butyricum</name>
    <dbReference type="NCBI Taxonomy" id="1492"/>
    <lineage>
        <taxon>Bacteria</taxon>
        <taxon>Bacillati</taxon>
        <taxon>Bacillota</taxon>
        <taxon>Clostridia</taxon>
        <taxon>Eubacteriales</taxon>
        <taxon>Clostridiaceae</taxon>
        <taxon>Clostridium</taxon>
    </lineage>
</organism>
<gene>
    <name evidence="2" type="ORF">AWN73_15615</name>
</gene>
<reference evidence="2 3" key="1">
    <citation type="submission" date="2016-01" db="EMBL/GenBank/DDBJ databases">
        <title>Characterization of the Clostridium difficile lineages that are prevalent in Hong Kong and China.</title>
        <authorList>
            <person name="Kwok J.S.-L."/>
            <person name="Lam W.-Y."/>
            <person name="Ip M."/>
            <person name="Chan T.-F."/>
            <person name="Hawkey P.M."/>
            <person name="Tsui S.K.-W."/>
        </authorList>
    </citation>
    <scope>NUCLEOTIDE SEQUENCE [LARGE SCALE GENOMIC DNA]</scope>
    <source>
        <strain evidence="2 3">300064</strain>
    </source>
</reference>
<evidence type="ECO:0000313" key="2">
    <source>
        <dbReference type="EMBL" id="PPV13894.1"/>
    </source>
</evidence>
<dbReference type="InterPro" id="IPR036866">
    <property type="entry name" value="RibonucZ/Hydroxyglut_hydro"/>
</dbReference>
<feature type="domain" description="Metallo-beta-lactamase" evidence="1">
    <location>
        <begin position="64"/>
        <end position="249"/>
    </location>
</feature>
<dbReference type="Gene3D" id="3.60.15.10">
    <property type="entry name" value="Ribonuclease Z/Hydroxyacylglutathione hydrolase-like"/>
    <property type="match status" value="1"/>
</dbReference>
<name>A0A2S7F9E0_CLOBU</name>
<accession>A0A2S7F9E0</accession>
<dbReference type="PANTHER" id="PTHR30619:SF1">
    <property type="entry name" value="RECOMBINATION PROTEIN 2"/>
    <property type="match status" value="1"/>
</dbReference>